<dbReference type="RefSeq" id="WP_133432561.1">
    <property type="nucleotide sequence ID" value="NZ_CP092179.1"/>
</dbReference>
<name>A0A4R6BBE4_9STAP</name>
<dbReference type="InterPro" id="IPR011664">
    <property type="entry name" value="Abi_system_AbiD/AbiF-like"/>
</dbReference>
<keyword evidence="2" id="KW-1185">Reference proteome</keyword>
<gene>
    <name evidence="1" type="ORF">ERX27_09290</name>
</gene>
<dbReference type="OrthoDB" id="5363652at2"/>
<comment type="caution">
    <text evidence="1">The sequence shown here is derived from an EMBL/GenBank/DDBJ whole genome shotgun (WGS) entry which is preliminary data.</text>
</comment>
<reference evidence="1 2" key="1">
    <citation type="submission" date="2019-01" db="EMBL/GenBank/DDBJ databases">
        <title>Draft genome sequences of the type strains of six Macrococcus species.</title>
        <authorList>
            <person name="Mazhar S."/>
            <person name="Altermann E."/>
            <person name="Hill C."/>
            <person name="Mcauliffe O."/>
        </authorList>
    </citation>
    <scope>NUCLEOTIDE SEQUENCE [LARGE SCALE GENOMIC DNA]</scope>
    <source>
        <strain evidence="1 2">CCM4811</strain>
    </source>
</reference>
<dbReference type="Pfam" id="PF07751">
    <property type="entry name" value="Abi_2"/>
    <property type="match status" value="1"/>
</dbReference>
<protein>
    <submittedName>
        <fullName evidence="1">Abi family protein</fullName>
    </submittedName>
</protein>
<accession>A0A4R6BBE4</accession>
<evidence type="ECO:0000313" key="2">
    <source>
        <dbReference type="Proteomes" id="UP000295310"/>
    </source>
</evidence>
<sequence>MKNKLTIVAQIQKLKDKGIYFNIINEEDAQNILLDKTYLFKLFYFRKSFMKNIDGSYNVEFACLSDLASIDMEMRYTLLQLTLDIEHSLKVILNKYLSMTPNEDGYNIIDQFIDKTNITKRDIFKYKMNKNEVYPEWKKFYQATPYWVAFEIMSFYHFERFVTFYYEVSKNRRLKLASNQLVLVRNIRNSCAHNSVINVPLFDDTNVTPELNSYFSLHKIDIHYKQSKPFIDIATLLMIHNKYCNQSIKNRASSNLQRLLERLLLNRDYYNNYDYIIKYVDSISMVVNHYIKLNTCE</sequence>
<dbReference type="EMBL" id="SCWA01000018">
    <property type="protein sequence ID" value="TDL94294.1"/>
    <property type="molecule type" value="Genomic_DNA"/>
</dbReference>
<proteinExistence type="predicted"/>
<dbReference type="AlphaFoldDB" id="A0A4R6BBE4"/>
<dbReference type="Proteomes" id="UP000295310">
    <property type="component" value="Unassembled WGS sequence"/>
</dbReference>
<evidence type="ECO:0000313" key="1">
    <source>
        <dbReference type="EMBL" id="TDL94294.1"/>
    </source>
</evidence>
<organism evidence="1 2">
    <name type="scientific">Macrococcus brunensis</name>
    <dbReference type="NCBI Taxonomy" id="198483"/>
    <lineage>
        <taxon>Bacteria</taxon>
        <taxon>Bacillati</taxon>
        <taxon>Bacillota</taxon>
        <taxon>Bacilli</taxon>
        <taxon>Bacillales</taxon>
        <taxon>Staphylococcaceae</taxon>
        <taxon>Macrococcus</taxon>
    </lineage>
</organism>